<evidence type="ECO:0000313" key="2">
    <source>
        <dbReference type="Proteomes" id="UP000184509"/>
    </source>
</evidence>
<name>A0A1M5E412_9BACE</name>
<reference evidence="1 2" key="1">
    <citation type="submission" date="2016-11" db="EMBL/GenBank/DDBJ databases">
        <authorList>
            <person name="Jaros S."/>
            <person name="Januszkiewicz K."/>
            <person name="Wedrychowicz H."/>
        </authorList>
    </citation>
    <scope>NUCLEOTIDE SEQUENCE [LARGE SCALE GENOMIC DNA]</scope>
    <source>
        <strain evidence="1 2">DSM 26991</strain>
    </source>
</reference>
<accession>A0A1M5E412</accession>
<protein>
    <submittedName>
        <fullName evidence="1">Uncharacterized protein</fullName>
    </submittedName>
</protein>
<dbReference type="AlphaFoldDB" id="A0A1M5E412"/>
<evidence type="ECO:0000313" key="1">
    <source>
        <dbReference type="EMBL" id="SHF73801.1"/>
    </source>
</evidence>
<sequence length="29" mass="3436">MLVSRTSGRKVNSFVLNDKEFEKNNHQKE</sequence>
<gene>
    <name evidence="1" type="ORF">SAMN05444405_1136</name>
</gene>
<organism evidence="1 2">
    <name type="scientific">Bacteroides luti</name>
    <dbReference type="NCBI Taxonomy" id="1297750"/>
    <lineage>
        <taxon>Bacteria</taxon>
        <taxon>Pseudomonadati</taxon>
        <taxon>Bacteroidota</taxon>
        <taxon>Bacteroidia</taxon>
        <taxon>Bacteroidales</taxon>
        <taxon>Bacteroidaceae</taxon>
        <taxon>Bacteroides</taxon>
    </lineage>
</organism>
<proteinExistence type="predicted"/>
<dbReference type="Proteomes" id="UP000184509">
    <property type="component" value="Unassembled WGS sequence"/>
</dbReference>
<keyword evidence="2" id="KW-1185">Reference proteome</keyword>
<dbReference type="EMBL" id="FQTV01000013">
    <property type="protein sequence ID" value="SHF73801.1"/>
    <property type="molecule type" value="Genomic_DNA"/>
</dbReference>